<evidence type="ECO:0000313" key="5">
    <source>
        <dbReference type="Proteomes" id="UP000070501"/>
    </source>
</evidence>
<evidence type="ECO:0000256" key="1">
    <source>
        <dbReference type="SAM" id="MobiDB-lite"/>
    </source>
</evidence>
<gene>
    <name evidence="4" type="ORF">Micbo1qcDRAFT_205649</name>
</gene>
<feature type="signal peptide" evidence="3">
    <location>
        <begin position="1"/>
        <end position="24"/>
    </location>
</feature>
<keyword evidence="5" id="KW-1185">Reference proteome</keyword>
<dbReference type="InParanoid" id="A0A136IYN5"/>
<proteinExistence type="predicted"/>
<dbReference type="AlphaFoldDB" id="A0A136IYN5"/>
<keyword evidence="2" id="KW-1133">Transmembrane helix</keyword>
<feature type="compositionally biased region" description="Gly residues" evidence="1">
    <location>
        <begin position="103"/>
        <end position="116"/>
    </location>
</feature>
<dbReference type="Proteomes" id="UP000070501">
    <property type="component" value="Unassembled WGS sequence"/>
</dbReference>
<reference evidence="5" key="1">
    <citation type="submission" date="2016-02" db="EMBL/GenBank/DDBJ databases">
        <title>Draft genome sequence of Microdochium bolleyi, a fungal endophyte of beachgrass.</title>
        <authorList>
            <consortium name="DOE Joint Genome Institute"/>
            <person name="David A.S."/>
            <person name="May G."/>
            <person name="Haridas S."/>
            <person name="Lim J."/>
            <person name="Wang M."/>
            <person name="Labutti K."/>
            <person name="Lipzen A."/>
            <person name="Barry K."/>
            <person name="Grigoriev I.V."/>
        </authorList>
    </citation>
    <scope>NUCLEOTIDE SEQUENCE [LARGE SCALE GENOMIC DNA]</scope>
    <source>
        <strain evidence="5">J235TASD1</strain>
    </source>
</reference>
<evidence type="ECO:0000256" key="3">
    <source>
        <dbReference type="SAM" id="SignalP"/>
    </source>
</evidence>
<name>A0A136IYN5_9PEZI</name>
<accession>A0A136IYN5</accession>
<keyword evidence="2" id="KW-0812">Transmembrane</keyword>
<feature type="transmembrane region" description="Helical" evidence="2">
    <location>
        <begin position="133"/>
        <end position="151"/>
    </location>
</feature>
<dbReference type="EMBL" id="KQ964253">
    <property type="protein sequence ID" value="KXJ90027.1"/>
    <property type="molecule type" value="Genomic_DNA"/>
</dbReference>
<organism evidence="4 5">
    <name type="scientific">Microdochium bolleyi</name>
    <dbReference type="NCBI Taxonomy" id="196109"/>
    <lineage>
        <taxon>Eukaryota</taxon>
        <taxon>Fungi</taxon>
        <taxon>Dikarya</taxon>
        <taxon>Ascomycota</taxon>
        <taxon>Pezizomycotina</taxon>
        <taxon>Sordariomycetes</taxon>
        <taxon>Xylariomycetidae</taxon>
        <taxon>Xylariales</taxon>
        <taxon>Microdochiaceae</taxon>
        <taxon>Microdochium</taxon>
    </lineage>
</organism>
<keyword evidence="3" id="KW-0732">Signal</keyword>
<dbReference type="OrthoDB" id="10623701at2759"/>
<keyword evidence="2" id="KW-0472">Membrane</keyword>
<feature type="region of interest" description="Disordered" evidence="1">
    <location>
        <begin position="80"/>
        <end position="123"/>
    </location>
</feature>
<feature type="chain" id="PRO_5007293285" evidence="3">
    <location>
        <begin position="25"/>
        <end position="152"/>
    </location>
</feature>
<sequence>MIPRTAIITTAAVFVTALPFSAVARPHDAASAAAAAIARDIQVEEQPAARREPIAAALIGHIRSAEETIEDSILVKESLPEALLQTREDNEDDDDDEAKGKGTTTGGYHGGGGGGYSSSNNHNAATTAGGRPAAGFALIVGVAAVVMASMMS</sequence>
<protein>
    <submittedName>
        <fullName evidence="4">Uncharacterized protein</fullName>
    </submittedName>
</protein>
<evidence type="ECO:0000313" key="4">
    <source>
        <dbReference type="EMBL" id="KXJ90027.1"/>
    </source>
</evidence>
<evidence type="ECO:0000256" key="2">
    <source>
        <dbReference type="SAM" id="Phobius"/>
    </source>
</evidence>